<accession>A0A7Y6NPN1</accession>
<dbReference type="RefSeq" id="WP_176069844.1">
    <property type="nucleotide sequence ID" value="NZ_JABWMJ010000006.1"/>
</dbReference>
<dbReference type="EMBL" id="JABWMJ010000006">
    <property type="protein sequence ID" value="NUZ07005.1"/>
    <property type="molecule type" value="Genomic_DNA"/>
</dbReference>
<proteinExistence type="predicted"/>
<evidence type="ECO:0000313" key="3">
    <source>
        <dbReference type="Proteomes" id="UP000529637"/>
    </source>
</evidence>
<feature type="signal peptide" evidence="1">
    <location>
        <begin position="1"/>
        <end position="26"/>
    </location>
</feature>
<dbReference type="Proteomes" id="UP000529637">
    <property type="component" value="Unassembled WGS sequence"/>
</dbReference>
<comment type="caution">
    <text evidence="2">The sequence shown here is derived from an EMBL/GenBank/DDBJ whole genome shotgun (WGS) entry which is preliminary data.</text>
</comment>
<keyword evidence="1" id="KW-0732">Signal</keyword>
<feature type="chain" id="PRO_5030782099" evidence="1">
    <location>
        <begin position="27"/>
        <end position="155"/>
    </location>
</feature>
<organism evidence="2 3">
    <name type="scientific">Piscinibacter koreensis</name>
    <dbReference type="NCBI Taxonomy" id="2742824"/>
    <lineage>
        <taxon>Bacteria</taxon>
        <taxon>Pseudomonadati</taxon>
        <taxon>Pseudomonadota</taxon>
        <taxon>Betaproteobacteria</taxon>
        <taxon>Burkholderiales</taxon>
        <taxon>Sphaerotilaceae</taxon>
        <taxon>Piscinibacter</taxon>
    </lineage>
</organism>
<sequence>MPRVPRVLRALGAGIALNLVALGALANPTQRDGTWWLGLEPAQQVAYATGFLDGNTYAAFAVAGTLRQTRGMADPARGEIAAEVVQRNVEAIQGEVDGVAPEQLAAAANRIYADERNRGVSVAEVFYAGVRTVRGWGDAEIERFLQTRRRSVLAR</sequence>
<evidence type="ECO:0000313" key="2">
    <source>
        <dbReference type="EMBL" id="NUZ07005.1"/>
    </source>
</evidence>
<protein>
    <submittedName>
        <fullName evidence="2">Uncharacterized protein</fullName>
    </submittedName>
</protein>
<evidence type="ECO:0000256" key="1">
    <source>
        <dbReference type="SAM" id="SignalP"/>
    </source>
</evidence>
<keyword evidence="3" id="KW-1185">Reference proteome</keyword>
<name>A0A7Y6NPN1_9BURK</name>
<reference evidence="2 3" key="1">
    <citation type="submission" date="2020-06" db="EMBL/GenBank/DDBJ databases">
        <title>Schlegella sp. ID0723 isolated from air conditioner.</title>
        <authorList>
            <person name="Kim D.Y."/>
            <person name="Kim D.-U."/>
        </authorList>
    </citation>
    <scope>NUCLEOTIDE SEQUENCE [LARGE SCALE GENOMIC DNA]</scope>
    <source>
        <strain evidence="2 3">ID0723</strain>
    </source>
</reference>
<dbReference type="AlphaFoldDB" id="A0A7Y6NPN1"/>
<gene>
    <name evidence="2" type="ORF">HQN59_14665</name>
</gene>